<dbReference type="PANTHER" id="PTHR45811">
    <property type="entry name" value="COPPER TRANSPORT PROTEIN FAMILY-RELATED"/>
    <property type="match status" value="1"/>
</dbReference>
<keyword evidence="9" id="KW-1185">Reference proteome</keyword>
<feature type="compositionally biased region" description="Basic and acidic residues" evidence="6">
    <location>
        <begin position="52"/>
        <end position="61"/>
    </location>
</feature>
<name>A0A9E7GY00_9LILI</name>
<dbReference type="AlphaFoldDB" id="A0A9E7GY00"/>
<sequence>MKAVSSLQGIDSISMDMKDMKLTVIGMVDPIDVVGKLRKHWCADMVSVGPAKEPEKKEEPKKGKRRRKRILMNRSQSSSRHIRLTILV</sequence>
<dbReference type="Proteomes" id="UP001055439">
    <property type="component" value="Chromosome 8"/>
</dbReference>
<feature type="region of interest" description="Disordered" evidence="6">
    <location>
        <begin position="49"/>
        <end position="81"/>
    </location>
</feature>
<keyword evidence="3" id="KW-0449">Lipoprotein</keyword>
<gene>
    <name evidence="8" type="ORF">MUK42_16556</name>
</gene>
<keyword evidence="4" id="KW-0636">Prenylation</keyword>
<evidence type="ECO:0000256" key="2">
    <source>
        <dbReference type="ARBA" id="ARBA00022723"/>
    </source>
</evidence>
<organism evidence="8 9">
    <name type="scientific">Musa troglodytarum</name>
    <name type="common">fe'i banana</name>
    <dbReference type="NCBI Taxonomy" id="320322"/>
    <lineage>
        <taxon>Eukaryota</taxon>
        <taxon>Viridiplantae</taxon>
        <taxon>Streptophyta</taxon>
        <taxon>Embryophyta</taxon>
        <taxon>Tracheophyta</taxon>
        <taxon>Spermatophyta</taxon>
        <taxon>Magnoliopsida</taxon>
        <taxon>Liliopsida</taxon>
        <taxon>Zingiberales</taxon>
        <taxon>Musaceae</taxon>
        <taxon>Musa</taxon>
    </lineage>
</organism>
<evidence type="ECO:0000256" key="6">
    <source>
        <dbReference type="SAM" id="MobiDB-lite"/>
    </source>
</evidence>
<proteinExistence type="inferred from homology"/>
<evidence type="ECO:0000259" key="7">
    <source>
        <dbReference type="PROSITE" id="PS50846"/>
    </source>
</evidence>
<dbReference type="Gene3D" id="3.30.70.100">
    <property type="match status" value="1"/>
</dbReference>
<evidence type="ECO:0000313" key="9">
    <source>
        <dbReference type="Proteomes" id="UP001055439"/>
    </source>
</evidence>
<reference evidence="8" key="1">
    <citation type="submission" date="2022-05" db="EMBL/GenBank/DDBJ databases">
        <title>The Musa troglodytarum L. genome provides insights into the mechanism of non-climacteric behaviour and enrichment of carotenoids.</title>
        <authorList>
            <person name="Wang J."/>
        </authorList>
    </citation>
    <scope>NUCLEOTIDE SEQUENCE</scope>
    <source>
        <tissue evidence="8">Leaf</tissue>
    </source>
</reference>
<dbReference type="PROSITE" id="PS50846">
    <property type="entry name" value="HMA_2"/>
    <property type="match status" value="1"/>
</dbReference>
<dbReference type="InterPro" id="IPR006121">
    <property type="entry name" value="HMA_dom"/>
</dbReference>
<evidence type="ECO:0000256" key="1">
    <source>
        <dbReference type="ARBA" id="ARBA00022481"/>
    </source>
</evidence>
<protein>
    <submittedName>
        <fullName evidence="8">Heavy metal-associated domain containing protein</fullName>
    </submittedName>
</protein>
<evidence type="ECO:0000256" key="5">
    <source>
        <dbReference type="ARBA" id="ARBA00024045"/>
    </source>
</evidence>
<keyword evidence="2" id="KW-0479">Metal-binding</keyword>
<comment type="similarity">
    <text evidence="5">Belongs to the HIPP family.</text>
</comment>
<dbReference type="GO" id="GO:0046872">
    <property type="term" value="F:metal ion binding"/>
    <property type="evidence" value="ECO:0007669"/>
    <property type="project" value="UniProtKB-KW"/>
</dbReference>
<dbReference type="PANTHER" id="PTHR45811:SF49">
    <property type="entry name" value="OS04G0667600 PROTEIN"/>
    <property type="match status" value="1"/>
</dbReference>
<evidence type="ECO:0000256" key="4">
    <source>
        <dbReference type="ARBA" id="ARBA00023289"/>
    </source>
</evidence>
<dbReference type="InterPro" id="IPR051863">
    <property type="entry name" value="HIPP"/>
</dbReference>
<feature type="compositionally biased region" description="Basic residues" evidence="6">
    <location>
        <begin position="62"/>
        <end position="71"/>
    </location>
</feature>
<keyword evidence="1" id="KW-0488">Methylation</keyword>
<evidence type="ECO:0000313" key="8">
    <source>
        <dbReference type="EMBL" id="URE23954.1"/>
    </source>
</evidence>
<dbReference type="OrthoDB" id="785494at2759"/>
<feature type="domain" description="HMA" evidence="7">
    <location>
        <begin position="1"/>
        <end position="49"/>
    </location>
</feature>
<evidence type="ECO:0000256" key="3">
    <source>
        <dbReference type="ARBA" id="ARBA00023288"/>
    </source>
</evidence>
<accession>A0A9E7GY00</accession>
<dbReference type="EMBL" id="CP097510">
    <property type="protein sequence ID" value="URE23954.1"/>
    <property type="molecule type" value="Genomic_DNA"/>
</dbReference>